<keyword evidence="3" id="KW-1185">Reference proteome</keyword>
<evidence type="ECO:0000313" key="2">
    <source>
        <dbReference type="EMBL" id="OSX73430.1"/>
    </source>
</evidence>
<sequence length="82" mass="8799">MGFNFNKTPPGYGGCIGCAVIICEIFFPGVTTMVMGVLSSCDVEIILIGLLQLLLTPLIIGWVWAIYWGFKANNPLGEGGDM</sequence>
<dbReference type="EMBL" id="KV918997">
    <property type="protein sequence ID" value="OSX73430.1"/>
    <property type="molecule type" value="Genomic_DNA"/>
</dbReference>
<keyword evidence="1" id="KW-1133">Transmembrane helix</keyword>
<gene>
    <name evidence="2" type="ORF">BU14_0348s0007</name>
</gene>
<dbReference type="AlphaFoldDB" id="A0A1X6NY13"/>
<feature type="transmembrane region" description="Helical" evidence="1">
    <location>
        <begin position="12"/>
        <end position="39"/>
    </location>
</feature>
<evidence type="ECO:0000313" key="3">
    <source>
        <dbReference type="Proteomes" id="UP000218209"/>
    </source>
</evidence>
<reference evidence="2 3" key="1">
    <citation type="submission" date="2017-03" db="EMBL/GenBank/DDBJ databases">
        <title>WGS assembly of Porphyra umbilicalis.</title>
        <authorList>
            <person name="Brawley S.H."/>
            <person name="Blouin N.A."/>
            <person name="Ficko-Blean E."/>
            <person name="Wheeler G.L."/>
            <person name="Lohr M."/>
            <person name="Goodson H.V."/>
            <person name="Jenkins J.W."/>
            <person name="Blaby-Haas C.E."/>
            <person name="Helliwell K.E."/>
            <person name="Chan C."/>
            <person name="Marriage T."/>
            <person name="Bhattacharya D."/>
            <person name="Klein A.S."/>
            <person name="Badis Y."/>
            <person name="Brodie J."/>
            <person name="Cao Y."/>
            <person name="Collen J."/>
            <person name="Dittami S.M."/>
            <person name="Gachon C.M."/>
            <person name="Green B.R."/>
            <person name="Karpowicz S."/>
            <person name="Kim J.W."/>
            <person name="Kudahl U."/>
            <person name="Lin S."/>
            <person name="Michel G."/>
            <person name="Mittag M."/>
            <person name="Olson B.J."/>
            <person name="Pangilinan J."/>
            <person name="Peng Y."/>
            <person name="Qiu H."/>
            <person name="Shu S."/>
            <person name="Singer J.T."/>
            <person name="Smith A.G."/>
            <person name="Sprecher B.N."/>
            <person name="Wagner V."/>
            <person name="Wang W."/>
            <person name="Wang Z.-Y."/>
            <person name="Yan J."/>
            <person name="Yarish C."/>
            <person name="Zoeuner-Riek S."/>
            <person name="Zhuang Y."/>
            <person name="Zou Y."/>
            <person name="Lindquist E.A."/>
            <person name="Grimwood J."/>
            <person name="Barry K."/>
            <person name="Rokhsar D.S."/>
            <person name="Schmutz J."/>
            <person name="Stiller J.W."/>
            <person name="Grossman A.R."/>
            <person name="Prochnik S.E."/>
        </authorList>
    </citation>
    <scope>NUCLEOTIDE SEQUENCE [LARGE SCALE GENOMIC DNA]</scope>
    <source>
        <strain evidence="2">4086291</strain>
    </source>
</reference>
<accession>A0A1X6NY13</accession>
<proteinExistence type="predicted"/>
<protein>
    <submittedName>
        <fullName evidence="2">Uncharacterized protein</fullName>
    </submittedName>
</protein>
<organism evidence="2 3">
    <name type="scientific">Porphyra umbilicalis</name>
    <name type="common">Purple laver</name>
    <name type="synonym">Red alga</name>
    <dbReference type="NCBI Taxonomy" id="2786"/>
    <lineage>
        <taxon>Eukaryota</taxon>
        <taxon>Rhodophyta</taxon>
        <taxon>Bangiophyceae</taxon>
        <taxon>Bangiales</taxon>
        <taxon>Bangiaceae</taxon>
        <taxon>Porphyra</taxon>
    </lineage>
</organism>
<name>A0A1X6NY13_PORUM</name>
<keyword evidence="1" id="KW-0472">Membrane</keyword>
<keyword evidence="1" id="KW-0812">Transmembrane</keyword>
<evidence type="ECO:0000256" key="1">
    <source>
        <dbReference type="SAM" id="Phobius"/>
    </source>
</evidence>
<dbReference type="Proteomes" id="UP000218209">
    <property type="component" value="Unassembled WGS sequence"/>
</dbReference>
<feature type="transmembrane region" description="Helical" evidence="1">
    <location>
        <begin position="45"/>
        <end position="67"/>
    </location>
</feature>